<dbReference type="InterPro" id="IPR036322">
    <property type="entry name" value="WD40_repeat_dom_sf"/>
</dbReference>
<dbReference type="InterPro" id="IPR036397">
    <property type="entry name" value="RNaseH_sf"/>
</dbReference>
<proteinExistence type="predicted"/>
<dbReference type="EMBL" id="CAFZ01000007">
    <property type="protein sequence ID" value="CCA66899.1"/>
    <property type="molecule type" value="Genomic_DNA"/>
</dbReference>
<dbReference type="InterPro" id="IPR050785">
    <property type="entry name" value="PAN2-PAN3_catalytic_subunit"/>
</dbReference>
<feature type="domain" description="USP" evidence="10">
    <location>
        <begin position="356"/>
        <end position="711"/>
    </location>
</feature>
<dbReference type="PANTHER" id="PTHR15728:SF0">
    <property type="entry name" value="PAN2-PAN3 DEADENYLATION COMPLEX CATALYTIC SUBUNIT PAN2"/>
    <property type="match status" value="1"/>
</dbReference>
<evidence type="ECO:0000256" key="5">
    <source>
        <dbReference type="ARBA" id="ARBA00022722"/>
    </source>
</evidence>
<keyword evidence="2" id="KW-0963">Cytoplasm</keyword>
<dbReference type="eggNOG" id="KOG1275">
    <property type="taxonomic scope" value="Eukaryota"/>
</dbReference>
<dbReference type="InterPro" id="IPR048841">
    <property type="entry name" value="PAN2_N"/>
</dbReference>
<dbReference type="SUPFAM" id="SSF50978">
    <property type="entry name" value="WD40 repeat-like"/>
    <property type="match status" value="1"/>
</dbReference>
<evidence type="ECO:0000259" key="10">
    <source>
        <dbReference type="PROSITE" id="PS50235"/>
    </source>
</evidence>
<keyword evidence="8" id="KW-0269">Exonuclease</keyword>
<dbReference type="Gene3D" id="2.130.10.10">
    <property type="entry name" value="YVTN repeat-like/Quinoprotein amine dehydrogenase"/>
    <property type="match status" value="1"/>
</dbReference>
<evidence type="ECO:0000256" key="4">
    <source>
        <dbReference type="ARBA" id="ARBA00022664"/>
    </source>
</evidence>
<keyword evidence="5" id="KW-0540">Nuclease</keyword>
<evidence type="ECO:0000256" key="8">
    <source>
        <dbReference type="ARBA" id="ARBA00022839"/>
    </source>
</evidence>
<dbReference type="FunFam" id="3.30.420.10:FF:000028">
    <property type="entry name" value="PAN2-PAN3 deadenylation complex catalytic subunit PAN2"/>
    <property type="match status" value="1"/>
</dbReference>
<feature type="region of interest" description="Disordered" evidence="9">
    <location>
        <begin position="1030"/>
        <end position="1054"/>
    </location>
</feature>
<dbReference type="GO" id="GO:0003676">
    <property type="term" value="F:nucleic acid binding"/>
    <property type="evidence" value="ECO:0007669"/>
    <property type="project" value="InterPro"/>
</dbReference>
<dbReference type="Proteomes" id="UP000007148">
    <property type="component" value="Unassembled WGS sequence"/>
</dbReference>
<organism evidence="11 12">
    <name type="scientific">Serendipita indica (strain DSM 11827)</name>
    <name type="common">Root endophyte fungus</name>
    <name type="synonym">Piriformospora indica</name>
    <dbReference type="NCBI Taxonomy" id="1109443"/>
    <lineage>
        <taxon>Eukaryota</taxon>
        <taxon>Fungi</taxon>
        <taxon>Dikarya</taxon>
        <taxon>Basidiomycota</taxon>
        <taxon>Agaricomycotina</taxon>
        <taxon>Agaricomycetes</taxon>
        <taxon>Sebacinales</taxon>
        <taxon>Serendipitaceae</taxon>
        <taxon>Serendipita</taxon>
    </lineage>
</organism>
<gene>
    <name evidence="11" type="ORF">PIIN_00738</name>
</gene>
<dbReference type="Pfam" id="PF00929">
    <property type="entry name" value="RNase_T"/>
    <property type="match status" value="1"/>
</dbReference>
<dbReference type="SMART" id="SM00479">
    <property type="entry name" value="EXOIII"/>
    <property type="match status" value="1"/>
</dbReference>
<evidence type="ECO:0000256" key="6">
    <source>
        <dbReference type="ARBA" id="ARBA00022723"/>
    </source>
</evidence>
<name>G4T6I0_SERID</name>
<evidence type="ECO:0000256" key="3">
    <source>
        <dbReference type="ARBA" id="ARBA00022574"/>
    </source>
</evidence>
<comment type="caution">
    <text evidence="11">The sequence shown here is derived from an EMBL/GenBank/DDBJ whole genome shotgun (WGS) entry which is preliminary data.</text>
</comment>
<dbReference type="SUPFAM" id="SSF54001">
    <property type="entry name" value="Cysteine proteinases"/>
    <property type="match status" value="1"/>
</dbReference>
<dbReference type="GO" id="GO:0000932">
    <property type="term" value="C:P-body"/>
    <property type="evidence" value="ECO:0007669"/>
    <property type="project" value="TreeGrafter"/>
</dbReference>
<dbReference type="CDD" id="cd06143">
    <property type="entry name" value="PAN2_exo"/>
    <property type="match status" value="1"/>
</dbReference>
<dbReference type="AlphaFoldDB" id="G4T6I0"/>
<dbReference type="InterPro" id="IPR013520">
    <property type="entry name" value="Ribonucl_H"/>
</dbReference>
<reference evidence="11 12" key="1">
    <citation type="journal article" date="2011" name="PLoS Pathog.">
        <title>Endophytic Life Strategies Decoded by Genome and Transcriptome Analyses of the Mutualistic Root Symbiont Piriformospora indica.</title>
        <authorList>
            <person name="Zuccaro A."/>
            <person name="Lahrmann U."/>
            <person name="Guldener U."/>
            <person name="Langen G."/>
            <person name="Pfiffi S."/>
            <person name="Biedenkopf D."/>
            <person name="Wong P."/>
            <person name="Samans B."/>
            <person name="Grimm C."/>
            <person name="Basiewicz M."/>
            <person name="Murat C."/>
            <person name="Martin F."/>
            <person name="Kogel K.H."/>
        </authorList>
    </citation>
    <scope>NUCLEOTIDE SEQUENCE [LARGE SCALE GENOMIC DNA]</scope>
    <source>
        <strain evidence="11 12">DSM 11827</strain>
    </source>
</reference>
<dbReference type="PANTHER" id="PTHR15728">
    <property type="entry name" value="DEADENYLATION COMPLEX CATALYTIC SUBUNIT PAN2"/>
    <property type="match status" value="1"/>
</dbReference>
<dbReference type="GO" id="GO:0004535">
    <property type="term" value="F:poly(A)-specific ribonuclease activity"/>
    <property type="evidence" value="ECO:0007669"/>
    <property type="project" value="TreeGrafter"/>
</dbReference>
<comment type="subcellular location">
    <subcellularLocation>
        <location evidence="1">Cytoplasm</location>
    </subcellularLocation>
</comment>
<dbReference type="InterPro" id="IPR028889">
    <property type="entry name" value="USP"/>
</dbReference>
<protein>
    <submittedName>
        <fullName evidence="11">Related to PAN2-component of Pab1p-stimulated poly(A) ribonuclease</fullName>
    </submittedName>
</protein>
<dbReference type="GO" id="GO:0000289">
    <property type="term" value="P:nuclear-transcribed mRNA poly(A) tail shortening"/>
    <property type="evidence" value="ECO:0007669"/>
    <property type="project" value="TreeGrafter"/>
</dbReference>
<dbReference type="GO" id="GO:0006397">
    <property type="term" value="P:mRNA processing"/>
    <property type="evidence" value="ECO:0007669"/>
    <property type="project" value="UniProtKB-KW"/>
</dbReference>
<dbReference type="GO" id="GO:0031251">
    <property type="term" value="C:PAN complex"/>
    <property type="evidence" value="ECO:0007669"/>
    <property type="project" value="TreeGrafter"/>
</dbReference>
<dbReference type="OMA" id="GCISCEM"/>
<dbReference type="Gene3D" id="3.90.70.10">
    <property type="entry name" value="Cysteine proteinases"/>
    <property type="match status" value="1"/>
</dbReference>
<dbReference type="Pfam" id="PF20770">
    <property type="entry name" value="PAN2_N"/>
    <property type="match status" value="1"/>
</dbReference>
<dbReference type="OrthoDB" id="16516at2759"/>
<dbReference type="STRING" id="1109443.G4T6I0"/>
<evidence type="ECO:0000313" key="11">
    <source>
        <dbReference type="EMBL" id="CCA66899.1"/>
    </source>
</evidence>
<dbReference type="InterPro" id="IPR012337">
    <property type="entry name" value="RNaseH-like_sf"/>
</dbReference>
<evidence type="ECO:0000256" key="9">
    <source>
        <dbReference type="SAM" id="MobiDB-lite"/>
    </source>
</evidence>
<evidence type="ECO:0000256" key="1">
    <source>
        <dbReference type="ARBA" id="ARBA00004496"/>
    </source>
</evidence>
<evidence type="ECO:0000256" key="2">
    <source>
        <dbReference type="ARBA" id="ARBA00022490"/>
    </source>
</evidence>
<keyword evidence="12" id="KW-1185">Reference proteome</keyword>
<keyword evidence="6" id="KW-0479">Metal-binding</keyword>
<dbReference type="GO" id="GO:0046872">
    <property type="term" value="F:metal ion binding"/>
    <property type="evidence" value="ECO:0007669"/>
    <property type="project" value="UniProtKB-KW"/>
</dbReference>
<dbReference type="SUPFAM" id="SSF53098">
    <property type="entry name" value="Ribonuclease H-like"/>
    <property type="match status" value="1"/>
</dbReference>
<feature type="region of interest" description="Disordered" evidence="9">
    <location>
        <begin position="286"/>
        <end position="326"/>
    </location>
</feature>
<dbReference type="InterPro" id="IPR028881">
    <property type="entry name" value="PAN2_UCH_dom"/>
</dbReference>
<evidence type="ECO:0000256" key="7">
    <source>
        <dbReference type="ARBA" id="ARBA00022801"/>
    </source>
</evidence>
<dbReference type="InParanoid" id="G4T6I0"/>
<keyword evidence="3" id="KW-0853">WD repeat</keyword>
<dbReference type="HOGENOM" id="CLU_002369_1_0_1"/>
<keyword evidence="7" id="KW-0378">Hydrolase</keyword>
<dbReference type="InterPro" id="IPR015943">
    <property type="entry name" value="WD40/YVTN_repeat-like_dom_sf"/>
</dbReference>
<dbReference type="Pfam" id="PF13423">
    <property type="entry name" value="UCH_1"/>
    <property type="match status" value="1"/>
</dbReference>
<sequence>MSNKAELLVINPTNGVVSRQIQCPTQVVCLHVSPSHVLSGSSDGLLRTHDLRAPTKRNSTSEHIVKAHQGSVQAIESSGNWIYSIGWSSLNGRPIPDPVVKIFDSRNLKLASSFNFAAGPSFLNVHPVKSTTLVLTSNSGVVNIVDVLNPSLGEFHQLDVASYLTSSAISPNAGYISFGDAEGIIHVLTASENDAEPFNGFEGRPVEWADEPAEPPEITWTDETPLNLIGMPYYSDYLLSSYDKGFQSVPEYYPPPMKIPPQVLASLRQVEGVSFAQLPRELQGKRNVISIPPPKKQGRFRSEKSRRAGGSPPPESPYDVQSGDSAPRHYQRNEIEYSKFGVEDFDFAFYNKTSFSGLETHILNSYTNALIQAMHYVLPIRQIAKSHITTSCSREYCLLCELGFVMRMLEDAKGINCQATNFCKTIPNIHSAATYDVIDYGRETHTVNYGAKIQFFNRFIVENIKVEGNIEPSNPSLAPFRQGIFQDKTPSPLSQLLSIESKSVITCTYCRNSNEKPDSSHIIDLTYPRKIPTNEASQYSDFASILRNSLIRDYSQKATCQSCKQVAVQNIRRSLTPELLPPILLLNTSIHNDEQLKLWQDSKNGRFLQPFVGVDIATSPSQLGGLSSTLVDVSAGLVWYELRSMVIDVKGSDQSSHLVCIAKVPEVERNRAEKYSWYLFNDFTVRGISEEDALSFPGRWKVPAVLYYERVDMQDGLDFSGLPMTQDPSILSQDISLSVVRDPSRKVHELLQLDELPKPGTIVAIDAEFVQMQLEETEVFGDGTRRILRPARLGLARVSVLRGSGPKEGVPFIDDYIHTSEEIVNYLSEFSGIHYGDLSPQMSAHTLVPLKVAYKKLRLLIDLGCIFVGHGLAKDFRIINIFVPPEQVIDTVDVYFIPERQRRISLRFLTWFVLEQEIQQDEHDSIEDARSALLLYKAFQAMEEAHTFDDKLEEIYRAGRENNWKPPSAAKASPPPMHATPGVPYSTFFPRPFSPTFPVDALANHFQGFTLDPPFRQQFVPVAPEVAAFSMPYTPPRTPSHHHSGRRSQGQRPR</sequence>
<accession>G4T6I0</accession>
<dbReference type="FunCoup" id="G4T6I0">
    <property type="interactions" value="369"/>
</dbReference>
<dbReference type="InterPro" id="IPR038765">
    <property type="entry name" value="Papain-like_cys_pep_sf"/>
</dbReference>
<dbReference type="Gene3D" id="3.30.420.10">
    <property type="entry name" value="Ribonuclease H-like superfamily/Ribonuclease H"/>
    <property type="match status" value="1"/>
</dbReference>
<evidence type="ECO:0000313" key="12">
    <source>
        <dbReference type="Proteomes" id="UP000007148"/>
    </source>
</evidence>
<keyword evidence="4" id="KW-0507">mRNA processing</keyword>
<dbReference type="PROSITE" id="PS50235">
    <property type="entry name" value="USP_3"/>
    <property type="match status" value="1"/>
</dbReference>